<evidence type="ECO:0000313" key="9">
    <source>
        <dbReference type="EMBL" id="KAF7272327.1"/>
    </source>
</evidence>
<reference evidence="9" key="1">
    <citation type="submission" date="2020-08" db="EMBL/GenBank/DDBJ databases">
        <title>Genome sequencing and assembly of the red palm weevil Rhynchophorus ferrugineus.</title>
        <authorList>
            <person name="Dias G.B."/>
            <person name="Bergman C.M."/>
            <person name="Manee M."/>
        </authorList>
    </citation>
    <scope>NUCLEOTIDE SEQUENCE</scope>
    <source>
        <strain evidence="9">AA-2017</strain>
        <tissue evidence="9">Whole larva</tissue>
    </source>
</reference>
<dbReference type="PANTHER" id="PTHR24406">
    <property type="entry name" value="TRANSCRIPTIONAL REPRESSOR CTCFL-RELATED"/>
    <property type="match status" value="1"/>
</dbReference>
<accession>A0A834I0J9</accession>
<dbReference type="InterPro" id="IPR050888">
    <property type="entry name" value="ZnF_C2H2-type_TF"/>
</dbReference>
<keyword evidence="3" id="KW-0677">Repeat</keyword>
<name>A0A834I0J9_RHYFE</name>
<feature type="domain" description="C2H2-type" evidence="8">
    <location>
        <begin position="118"/>
        <end position="145"/>
    </location>
</feature>
<dbReference type="Proteomes" id="UP000625711">
    <property type="component" value="Unassembled WGS sequence"/>
</dbReference>
<proteinExistence type="predicted"/>
<keyword evidence="4 7" id="KW-0863">Zinc-finger</keyword>
<feature type="domain" description="C2H2-type" evidence="8">
    <location>
        <begin position="23"/>
        <end position="50"/>
    </location>
</feature>
<dbReference type="SUPFAM" id="SSF57667">
    <property type="entry name" value="beta-beta-alpha zinc fingers"/>
    <property type="match status" value="1"/>
</dbReference>
<dbReference type="Pfam" id="PF00096">
    <property type="entry name" value="zf-C2H2"/>
    <property type="match status" value="4"/>
</dbReference>
<feature type="domain" description="C2H2-type" evidence="8">
    <location>
        <begin position="86"/>
        <end position="114"/>
    </location>
</feature>
<dbReference type="EMBL" id="JAACXV010013785">
    <property type="protein sequence ID" value="KAF7272327.1"/>
    <property type="molecule type" value="Genomic_DNA"/>
</dbReference>
<dbReference type="InterPro" id="IPR036236">
    <property type="entry name" value="Znf_C2H2_sf"/>
</dbReference>
<protein>
    <recommendedName>
        <fullName evidence="8">C2H2-type domain-containing protein</fullName>
    </recommendedName>
</protein>
<dbReference type="GO" id="GO:0008270">
    <property type="term" value="F:zinc ion binding"/>
    <property type="evidence" value="ECO:0007669"/>
    <property type="project" value="UniProtKB-KW"/>
</dbReference>
<gene>
    <name evidence="9" type="ORF">GWI33_014876</name>
</gene>
<keyword evidence="10" id="KW-1185">Reference proteome</keyword>
<evidence type="ECO:0000256" key="1">
    <source>
        <dbReference type="ARBA" id="ARBA00004123"/>
    </source>
</evidence>
<dbReference type="AlphaFoldDB" id="A0A834I0J9"/>
<evidence type="ECO:0000256" key="4">
    <source>
        <dbReference type="ARBA" id="ARBA00022771"/>
    </source>
</evidence>
<evidence type="ECO:0000256" key="6">
    <source>
        <dbReference type="ARBA" id="ARBA00023242"/>
    </source>
</evidence>
<evidence type="ECO:0000256" key="2">
    <source>
        <dbReference type="ARBA" id="ARBA00022723"/>
    </source>
</evidence>
<sequence length="175" mass="21248">MCRIVCVIDGSQFYQLLNQDDVYRCSKCSKPYTKWMSYYVHMKYDCGQKRPWKCLVDNCRVKSTRTGTPGNPQLSQLFRNIKFVDRQCPICKKQFKRKDHVQRHYLEMHLSKENRFGYPCKMCNKVFKRKYLVDNHEKICLGMDNSIKCFKCDHMFYTKGKWLQHMRKAHDYHLM</sequence>
<keyword evidence="5" id="KW-0862">Zinc</keyword>
<evidence type="ECO:0000256" key="7">
    <source>
        <dbReference type="PROSITE-ProRule" id="PRU00042"/>
    </source>
</evidence>
<dbReference type="GO" id="GO:0005634">
    <property type="term" value="C:nucleus"/>
    <property type="evidence" value="ECO:0007669"/>
    <property type="project" value="UniProtKB-SubCell"/>
</dbReference>
<dbReference type="InterPro" id="IPR013087">
    <property type="entry name" value="Znf_C2H2_type"/>
</dbReference>
<dbReference type="PROSITE" id="PS50157">
    <property type="entry name" value="ZINC_FINGER_C2H2_2"/>
    <property type="match status" value="3"/>
</dbReference>
<evidence type="ECO:0000313" key="10">
    <source>
        <dbReference type="Proteomes" id="UP000625711"/>
    </source>
</evidence>
<comment type="caution">
    <text evidence="9">The sequence shown here is derived from an EMBL/GenBank/DDBJ whole genome shotgun (WGS) entry which is preliminary data.</text>
</comment>
<keyword evidence="6" id="KW-0539">Nucleus</keyword>
<dbReference type="OrthoDB" id="6751163at2759"/>
<organism evidence="9 10">
    <name type="scientific">Rhynchophorus ferrugineus</name>
    <name type="common">Red palm weevil</name>
    <name type="synonym">Curculio ferrugineus</name>
    <dbReference type="NCBI Taxonomy" id="354439"/>
    <lineage>
        <taxon>Eukaryota</taxon>
        <taxon>Metazoa</taxon>
        <taxon>Ecdysozoa</taxon>
        <taxon>Arthropoda</taxon>
        <taxon>Hexapoda</taxon>
        <taxon>Insecta</taxon>
        <taxon>Pterygota</taxon>
        <taxon>Neoptera</taxon>
        <taxon>Endopterygota</taxon>
        <taxon>Coleoptera</taxon>
        <taxon>Polyphaga</taxon>
        <taxon>Cucujiformia</taxon>
        <taxon>Curculionidae</taxon>
        <taxon>Dryophthorinae</taxon>
        <taxon>Rhynchophorus</taxon>
    </lineage>
</organism>
<comment type="subcellular location">
    <subcellularLocation>
        <location evidence="1">Nucleus</location>
    </subcellularLocation>
</comment>
<evidence type="ECO:0000256" key="3">
    <source>
        <dbReference type="ARBA" id="ARBA00022737"/>
    </source>
</evidence>
<dbReference type="PROSITE" id="PS00028">
    <property type="entry name" value="ZINC_FINGER_C2H2_1"/>
    <property type="match status" value="2"/>
</dbReference>
<keyword evidence="2" id="KW-0479">Metal-binding</keyword>
<dbReference type="SMART" id="SM00355">
    <property type="entry name" value="ZnF_C2H2"/>
    <property type="match status" value="4"/>
</dbReference>
<evidence type="ECO:0000256" key="5">
    <source>
        <dbReference type="ARBA" id="ARBA00022833"/>
    </source>
</evidence>
<dbReference type="Gene3D" id="3.30.160.60">
    <property type="entry name" value="Classic Zinc Finger"/>
    <property type="match status" value="2"/>
</dbReference>
<evidence type="ECO:0000259" key="8">
    <source>
        <dbReference type="PROSITE" id="PS50157"/>
    </source>
</evidence>